<dbReference type="EMBL" id="SHKM01000001">
    <property type="protein sequence ID" value="RZT89572.1"/>
    <property type="molecule type" value="Genomic_DNA"/>
</dbReference>
<dbReference type="PANTHER" id="PTHR40841">
    <property type="entry name" value="SIDEROPHORE TRIACETYLFUSARININE C ESTERASE"/>
    <property type="match status" value="1"/>
</dbReference>
<protein>
    <recommendedName>
        <fullName evidence="6">Hydrolase of alpha/beta superfamily</fullName>
    </recommendedName>
</protein>
<evidence type="ECO:0000313" key="5">
    <source>
        <dbReference type="Proteomes" id="UP000292136"/>
    </source>
</evidence>
<dbReference type="Proteomes" id="UP000292136">
    <property type="component" value="Unassembled WGS sequence"/>
</dbReference>
<dbReference type="Gene3D" id="3.40.50.1820">
    <property type="entry name" value="alpha/beta hydrolase"/>
    <property type="match status" value="1"/>
</dbReference>
<accession>A0ABY0IR39</accession>
<evidence type="ECO:0000256" key="3">
    <source>
        <dbReference type="SAM" id="MobiDB-lite"/>
    </source>
</evidence>
<evidence type="ECO:0000256" key="2">
    <source>
        <dbReference type="ARBA" id="ARBA00022801"/>
    </source>
</evidence>
<dbReference type="Pfam" id="PF00756">
    <property type="entry name" value="Esterase"/>
    <property type="match status" value="1"/>
</dbReference>
<comment type="caution">
    <text evidence="4">The sequence shown here is derived from an EMBL/GenBank/DDBJ whole genome shotgun (WGS) entry which is preliminary data.</text>
</comment>
<keyword evidence="5" id="KW-1185">Reference proteome</keyword>
<proteinExistence type="inferred from homology"/>
<dbReference type="InterPro" id="IPR052558">
    <property type="entry name" value="Siderophore_Hydrolase_D"/>
</dbReference>
<gene>
    <name evidence="4" type="ORF">EV678_0362</name>
</gene>
<dbReference type="SUPFAM" id="SSF53474">
    <property type="entry name" value="alpha/beta-Hydrolases"/>
    <property type="match status" value="1"/>
</dbReference>
<dbReference type="RefSeq" id="WP_130458300.1">
    <property type="nucleotide sequence ID" value="NZ_SHKM01000001.1"/>
</dbReference>
<reference evidence="4 5" key="1">
    <citation type="submission" date="2019-02" db="EMBL/GenBank/DDBJ databases">
        <title>Genomic Encyclopedia of Type Strains, Phase IV (KMG-IV): sequencing the most valuable type-strain genomes for metagenomic binning, comparative biology and taxonomic classification.</title>
        <authorList>
            <person name="Goeker M."/>
        </authorList>
    </citation>
    <scope>NUCLEOTIDE SEQUENCE [LARGE SCALE GENOMIC DNA]</scope>
    <source>
        <strain evidence="4 5">DSM 21223</strain>
    </source>
</reference>
<name>A0ABY0IR39_9RHOO</name>
<dbReference type="PANTHER" id="PTHR40841:SF2">
    <property type="entry name" value="SIDEROPHORE-DEGRADING ESTERASE (EUROFUNG)"/>
    <property type="match status" value="1"/>
</dbReference>
<comment type="similarity">
    <text evidence="1">Belongs to the esterase D family.</text>
</comment>
<dbReference type="InterPro" id="IPR000801">
    <property type="entry name" value="Esterase-like"/>
</dbReference>
<evidence type="ECO:0000256" key="1">
    <source>
        <dbReference type="ARBA" id="ARBA00005622"/>
    </source>
</evidence>
<feature type="region of interest" description="Disordered" evidence="3">
    <location>
        <begin position="129"/>
        <end position="152"/>
    </location>
</feature>
<dbReference type="InterPro" id="IPR029058">
    <property type="entry name" value="AB_hydrolase_fold"/>
</dbReference>
<evidence type="ECO:0008006" key="6">
    <source>
        <dbReference type="Google" id="ProtNLM"/>
    </source>
</evidence>
<evidence type="ECO:0000313" key="4">
    <source>
        <dbReference type="EMBL" id="RZT89572.1"/>
    </source>
</evidence>
<sequence>MQSMSLLSLRLGRGLLLGLLLAPLLPLGGSPALARDETAWRPVELPQSLQRDVTSRHTGRTYRIFVAKPAGAAPAAGYPVLYALDGNTAFPTLSVVARRMAERAAVTGVPPTLVVAIGYPGSADEAVTARADDYTPPLPPGRPKSERGGERQGGADRFLAFIEEELKPLIAAEFPVDPARQGLFGHSYGGLFALHVLFTRPQAFHTYVAASPSVWYGDRYLRLEREQLAAGARRQAQVLITVGAREDDPPSDNPDSPRARLLASRPMVTDAREMGLWLAGGARLAGPVRYEVLAGENHGSVILPSLTRALAFLGDPEAMAP</sequence>
<feature type="compositionally biased region" description="Basic and acidic residues" evidence="3">
    <location>
        <begin position="143"/>
        <end position="152"/>
    </location>
</feature>
<keyword evidence="2" id="KW-0378">Hydrolase</keyword>
<organism evidence="4 5">
    <name type="scientific">Azospira oryzae</name>
    <dbReference type="NCBI Taxonomy" id="146939"/>
    <lineage>
        <taxon>Bacteria</taxon>
        <taxon>Pseudomonadati</taxon>
        <taxon>Pseudomonadota</taxon>
        <taxon>Betaproteobacteria</taxon>
        <taxon>Rhodocyclales</taxon>
        <taxon>Rhodocyclaceae</taxon>
        <taxon>Azospira</taxon>
    </lineage>
</organism>